<evidence type="ECO:0000256" key="1">
    <source>
        <dbReference type="SAM" id="MobiDB-lite"/>
    </source>
</evidence>
<dbReference type="EMBL" id="LQWY01000038">
    <property type="protein sequence ID" value="OAH60473.1"/>
    <property type="molecule type" value="Genomic_DNA"/>
</dbReference>
<name>A0A177L4J0_9BACI</name>
<accession>A0A177L4J0</accession>
<keyword evidence="3" id="KW-1185">Reference proteome</keyword>
<dbReference type="RefSeq" id="WP_063966108.1">
    <property type="nucleotide sequence ID" value="NZ_JBCNAN010000031.1"/>
</dbReference>
<gene>
    <name evidence="2" type="ORF">AWH49_16565</name>
</gene>
<sequence>MEEGPPGSEIRTKERKPPEKKQEKLSERELKELKGNESSKVRKSKRRGIQPFKRVGAVMIVGNYIAIKPVSKKAPFTDLPERAISCCIYEKVKIKTDRFKLNVKRLYK</sequence>
<comment type="caution">
    <text evidence="2">The sequence shown here is derived from an EMBL/GenBank/DDBJ whole genome shotgun (WGS) entry which is preliminary data.</text>
</comment>
<feature type="region of interest" description="Disordered" evidence="1">
    <location>
        <begin position="1"/>
        <end position="46"/>
    </location>
</feature>
<evidence type="ECO:0000313" key="2">
    <source>
        <dbReference type="EMBL" id="OAH60473.1"/>
    </source>
</evidence>
<proteinExistence type="predicted"/>
<dbReference type="AlphaFoldDB" id="A0A177L4J0"/>
<feature type="compositionally biased region" description="Basic and acidic residues" evidence="1">
    <location>
        <begin position="10"/>
        <end position="40"/>
    </location>
</feature>
<reference evidence="2 3" key="1">
    <citation type="submission" date="2016-01" db="EMBL/GenBank/DDBJ databases">
        <title>Investigation of taxonomic status of Bacillus aminovorans.</title>
        <authorList>
            <person name="Verma A."/>
            <person name="Pal Y."/>
            <person name="Krishnamurthi S."/>
        </authorList>
    </citation>
    <scope>NUCLEOTIDE SEQUENCE [LARGE SCALE GENOMIC DNA]</scope>
    <source>
        <strain evidence="2 3">DSM 1314</strain>
    </source>
</reference>
<dbReference type="Proteomes" id="UP000076935">
    <property type="component" value="Unassembled WGS sequence"/>
</dbReference>
<protein>
    <submittedName>
        <fullName evidence="2">Uncharacterized protein</fullName>
    </submittedName>
</protein>
<evidence type="ECO:0000313" key="3">
    <source>
        <dbReference type="Proteomes" id="UP000076935"/>
    </source>
</evidence>
<organism evidence="2 3">
    <name type="scientific">Domibacillus aminovorans</name>
    <dbReference type="NCBI Taxonomy" id="29332"/>
    <lineage>
        <taxon>Bacteria</taxon>
        <taxon>Bacillati</taxon>
        <taxon>Bacillota</taxon>
        <taxon>Bacilli</taxon>
        <taxon>Bacillales</taxon>
        <taxon>Bacillaceae</taxon>
        <taxon>Domibacillus</taxon>
    </lineage>
</organism>